<name>A0A6P0UD52_9FLAO</name>
<evidence type="ECO:0000313" key="9">
    <source>
        <dbReference type="Proteomes" id="UP000468443"/>
    </source>
</evidence>
<feature type="active site" description="Proton donor/acceptor" evidence="7">
    <location>
        <position position="90"/>
    </location>
</feature>
<accession>A0A6P0UD52</accession>
<dbReference type="SMART" id="SM01133">
    <property type="entry name" value="DeoC"/>
    <property type="match status" value="1"/>
</dbReference>
<dbReference type="AlphaFoldDB" id="A0A6P0UD52"/>
<gene>
    <name evidence="7 8" type="primary">deoC</name>
    <name evidence="8" type="ORF">GWK09_03655</name>
</gene>
<dbReference type="UniPathway" id="UPA00002">
    <property type="reaction ID" value="UER00468"/>
</dbReference>
<evidence type="ECO:0000313" key="8">
    <source>
        <dbReference type="EMBL" id="NER09598.1"/>
    </source>
</evidence>
<dbReference type="Proteomes" id="UP000468443">
    <property type="component" value="Unassembled WGS sequence"/>
</dbReference>
<evidence type="ECO:0000256" key="6">
    <source>
        <dbReference type="ARBA" id="ARBA00056337"/>
    </source>
</evidence>
<comment type="similarity">
    <text evidence="1 7">Belongs to the DeoC/FbaB aldolase family. DeoC type 1 subfamily.</text>
</comment>
<dbReference type="GO" id="GO:0005737">
    <property type="term" value="C:cytoplasm"/>
    <property type="evidence" value="ECO:0007669"/>
    <property type="project" value="UniProtKB-SubCell"/>
</dbReference>
<dbReference type="PANTHER" id="PTHR10889:SF1">
    <property type="entry name" value="DEOXYRIBOSE-PHOSPHATE ALDOLASE"/>
    <property type="match status" value="1"/>
</dbReference>
<dbReference type="FunFam" id="3.20.20.70:FF:000044">
    <property type="entry name" value="Deoxyribose-phosphate aldolase"/>
    <property type="match status" value="1"/>
</dbReference>
<organism evidence="8 9">
    <name type="scientific">Muriicola jejuensis</name>
    <dbReference type="NCBI Taxonomy" id="504488"/>
    <lineage>
        <taxon>Bacteria</taxon>
        <taxon>Pseudomonadati</taxon>
        <taxon>Bacteroidota</taxon>
        <taxon>Flavobacteriia</taxon>
        <taxon>Flavobacteriales</taxon>
        <taxon>Flavobacteriaceae</taxon>
        <taxon>Muriicola</taxon>
    </lineage>
</organism>
<dbReference type="EMBL" id="JAABOP010000001">
    <property type="protein sequence ID" value="NER09598.1"/>
    <property type="molecule type" value="Genomic_DNA"/>
</dbReference>
<comment type="catalytic activity">
    <reaction evidence="5 7">
        <text>2-deoxy-D-ribose 5-phosphate = D-glyceraldehyde 3-phosphate + acetaldehyde</text>
        <dbReference type="Rhea" id="RHEA:12821"/>
        <dbReference type="ChEBI" id="CHEBI:15343"/>
        <dbReference type="ChEBI" id="CHEBI:59776"/>
        <dbReference type="ChEBI" id="CHEBI:62877"/>
        <dbReference type="EC" id="4.1.2.4"/>
    </reaction>
</comment>
<feature type="active site" description="Proton donor/acceptor" evidence="7">
    <location>
        <position position="181"/>
    </location>
</feature>
<comment type="function">
    <text evidence="6 7">Catalyzes a reversible aldol reaction between acetaldehyde and D-glyceraldehyde 3-phosphate to generate 2-deoxy-D-ribose 5-phosphate.</text>
</comment>
<dbReference type="Gene3D" id="3.20.20.70">
    <property type="entry name" value="Aldolase class I"/>
    <property type="match status" value="1"/>
</dbReference>
<dbReference type="SUPFAM" id="SSF51569">
    <property type="entry name" value="Aldolase"/>
    <property type="match status" value="1"/>
</dbReference>
<evidence type="ECO:0000256" key="4">
    <source>
        <dbReference type="ARBA" id="ARBA00023270"/>
    </source>
</evidence>
<evidence type="ECO:0000256" key="7">
    <source>
        <dbReference type="HAMAP-Rule" id="MF_00114"/>
    </source>
</evidence>
<dbReference type="PANTHER" id="PTHR10889">
    <property type="entry name" value="DEOXYRIBOSE-PHOSPHATE ALDOLASE"/>
    <property type="match status" value="1"/>
</dbReference>
<keyword evidence="4 7" id="KW-0704">Schiff base</keyword>
<dbReference type="CDD" id="cd00959">
    <property type="entry name" value="DeoC"/>
    <property type="match status" value="1"/>
</dbReference>
<keyword evidence="2 7" id="KW-0963">Cytoplasm</keyword>
<dbReference type="GO" id="GO:0004139">
    <property type="term" value="F:deoxyribose-phosphate aldolase activity"/>
    <property type="evidence" value="ECO:0007669"/>
    <property type="project" value="UniProtKB-UniRule"/>
</dbReference>
<evidence type="ECO:0000256" key="5">
    <source>
        <dbReference type="ARBA" id="ARBA00048791"/>
    </source>
</evidence>
<dbReference type="InterPro" id="IPR013785">
    <property type="entry name" value="Aldolase_TIM"/>
</dbReference>
<reference evidence="8 9" key="1">
    <citation type="submission" date="2020-01" db="EMBL/GenBank/DDBJ databases">
        <title>Muriicola jejuensis KCTC 22299.</title>
        <authorList>
            <person name="Wang G."/>
        </authorList>
    </citation>
    <scope>NUCLEOTIDE SEQUENCE [LARGE SCALE GENOMIC DNA]</scope>
    <source>
        <strain evidence="8 9">KCTC 22299</strain>
    </source>
</reference>
<keyword evidence="3 7" id="KW-0456">Lyase</keyword>
<dbReference type="RefSeq" id="WP_163691645.1">
    <property type="nucleotide sequence ID" value="NZ_FXTW01000001.1"/>
</dbReference>
<evidence type="ECO:0000256" key="2">
    <source>
        <dbReference type="ARBA" id="ARBA00022490"/>
    </source>
</evidence>
<dbReference type="EC" id="4.1.2.4" evidence="7"/>
<sequence length="214" mass="23072">MKPLNTYIDHTLLKSTATVKEINTLCKEAKDYAFYAVCVNSGYLPLAKNNLLGSGVKLAAVIGFPLGAMSTESKIGEVRYCLEHGTDEIDMVMNLGWLRSGMSKEIVREIGLIKDIMGQRLLKVILEVAYLSEEEIRHACDCCIKGGADFVKTSTGFGPGGATLEAVRIMRESVGNKALIKASGGIRDKSTALEFIQAGASRIGTSSGVQMMKE</sequence>
<evidence type="ECO:0000256" key="3">
    <source>
        <dbReference type="ARBA" id="ARBA00023239"/>
    </source>
</evidence>
<comment type="pathway">
    <text evidence="7">Carbohydrate degradation; 2-deoxy-D-ribose 1-phosphate degradation; D-glyceraldehyde 3-phosphate and acetaldehyde from 2-deoxy-alpha-D-ribose 1-phosphate: step 2/2.</text>
</comment>
<comment type="caution">
    <text evidence="8">The sequence shown here is derived from an EMBL/GenBank/DDBJ whole genome shotgun (WGS) entry which is preliminary data.</text>
</comment>
<dbReference type="InterPro" id="IPR011343">
    <property type="entry name" value="DeoC"/>
</dbReference>
<dbReference type="InterPro" id="IPR002915">
    <property type="entry name" value="DeoC/FbaB/LacD_aldolase"/>
</dbReference>
<proteinExistence type="inferred from homology"/>
<keyword evidence="9" id="KW-1185">Reference proteome</keyword>
<feature type="active site" description="Schiff-base intermediate with acetaldehyde" evidence="7">
    <location>
        <position position="152"/>
    </location>
</feature>
<evidence type="ECO:0000256" key="1">
    <source>
        <dbReference type="ARBA" id="ARBA00010936"/>
    </source>
</evidence>
<dbReference type="GO" id="GO:0009264">
    <property type="term" value="P:deoxyribonucleotide catabolic process"/>
    <property type="evidence" value="ECO:0007669"/>
    <property type="project" value="UniProtKB-UniRule"/>
</dbReference>
<protein>
    <recommendedName>
        <fullName evidence="7">Deoxyribose-phosphate aldolase</fullName>
        <shortName evidence="7">DERA</shortName>
        <ecNumber evidence="7">4.1.2.4</ecNumber>
    </recommendedName>
    <alternativeName>
        <fullName evidence="7">2-deoxy-D-ribose 5-phosphate aldolase</fullName>
    </alternativeName>
    <alternativeName>
        <fullName evidence="7">Phosphodeoxyriboaldolase</fullName>
        <shortName evidence="7">Deoxyriboaldolase</shortName>
    </alternativeName>
</protein>
<dbReference type="GO" id="GO:0016052">
    <property type="term" value="P:carbohydrate catabolic process"/>
    <property type="evidence" value="ECO:0007669"/>
    <property type="project" value="TreeGrafter"/>
</dbReference>
<comment type="subcellular location">
    <subcellularLocation>
        <location evidence="7">Cytoplasm</location>
    </subcellularLocation>
</comment>
<dbReference type="HAMAP" id="MF_00114">
    <property type="entry name" value="DeoC_type1"/>
    <property type="match status" value="1"/>
</dbReference>
<dbReference type="GO" id="GO:0006018">
    <property type="term" value="P:2-deoxyribose 1-phosphate catabolic process"/>
    <property type="evidence" value="ECO:0007669"/>
    <property type="project" value="UniProtKB-UniRule"/>
</dbReference>
<dbReference type="Pfam" id="PF01791">
    <property type="entry name" value="DeoC"/>
    <property type="match status" value="1"/>
</dbReference>
<dbReference type="PIRSF" id="PIRSF001357">
    <property type="entry name" value="DeoC"/>
    <property type="match status" value="1"/>
</dbReference>
<dbReference type="NCBIfam" id="TIGR00126">
    <property type="entry name" value="deoC"/>
    <property type="match status" value="1"/>
</dbReference>
<dbReference type="InterPro" id="IPR028581">
    <property type="entry name" value="DeoC_typeI"/>
</dbReference>